<accession>A0A540VFM6</accession>
<proteinExistence type="predicted"/>
<comment type="caution">
    <text evidence="1">The sequence shown here is derived from an EMBL/GenBank/DDBJ whole genome shotgun (WGS) entry which is preliminary data.</text>
</comment>
<dbReference type="InterPro" id="IPR023214">
    <property type="entry name" value="HAD_sf"/>
</dbReference>
<dbReference type="PANTHER" id="PTHR19288:SF46">
    <property type="entry name" value="HALOACID DEHALOGENASE-LIKE HYDROLASE DOMAIN-CONTAINING PROTEIN 2"/>
    <property type="match status" value="1"/>
</dbReference>
<dbReference type="GO" id="GO:0016791">
    <property type="term" value="F:phosphatase activity"/>
    <property type="evidence" value="ECO:0007669"/>
    <property type="project" value="TreeGrafter"/>
</dbReference>
<sequence length="233" mass="25022">MSVDLMTIQDFATLDPQAVATAKLVLCDLDGCLVSEGRVFPDTTDFVAACGNRLWIVSNNSTHTAASLCDELATLGIKVEAERILLAGEQTLDLLAARHPGGRLALYGSDCLRERAISLGLQLDADRPDIMLLCRDMRFKLPDLDRLTAQIMRGGVFWVANTDRTHPGLDGSQKAETGALLAMVSAVLGPVNFESIGKPHPHLARIALERMGIAAQDAVFVGDRVDTDGALAR</sequence>
<evidence type="ECO:0000313" key="2">
    <source>
        <dbReference type="Proteomes" id="UP000315400"/>
    </source>
</evidence>
<dbReference type="AlphaFoldDB" id="A0A540VFM6"/>
<dbReference type="Pfam" id="PF13242">
    <property type="entry name" value="Hydrolase_like"/>
    <property type="match status" value="1"/>
</dbReference>
<dbReference type="InterPro" id="IPR036412">
    <property type="entry name" value="HAD-like_sf"/>
</dbReference>
<protein>
    <submittedName>
        <fullName evidence="1">Haloacid dehalogenase</fullName>
    </submittedName>
</protein>
<reference evidence="1 2" key="1">
    <citation type="submission" date="2019-06" db="EMBL/GenBank/DDBJ databases">
        <title>Metagenome assembled Genome of Spiribacter salinus SL48-SHIP from the microbial mat of Salt Lake 48 (Novosibirsk region, Russia).</title>
        <authorList>
            <person name="Shipova A."/>
            <person name="Rozanov A.S."/>
            <person name="Bryanskaya A.V."/>
            <person name="Peltek S.E."/>
        </authorList>
    </citation>
    <scope>NUCLEOTIDE SEQUENCE [LARGE SCALE GENOMIC DNA]</scope>
    <source>
        <strain evidence="1">SL48-SHIP-2</strain>
    </source>
</reference>
<dbReference type="InterPro" id="IPR006357">
    <property type="entry name" value="HAD-SF_hydro_IIA"/>
</dbReference>
<evidence type="ECO:0000313" key="1">
    <source>
        <dbReference type="EMBL" id="TQE95586.1"/>
    </source>
</evidence>
<gene>
    <name evidence="1" type="ORF">FKY71_17050</name>
</gene>
<feature type="non-terminal residue" evidence="1">
    <location>
        <position position="233"/>
    </location>
</feature>
<dbReference type="SUPFAM" id="SSF56784">
    <property type="entry name" value="HAD-like"/>
    <property type="match status" value="1"/>
</dbReference>
<dbReference type="Proteomes" id="UP000315400">
    <property type="component" value="Unassembled WGS sequence"/>
</dbReference>
<dbReference type="EMBL" id="VIFK01000374">
    <property type="protein sequence ID" value="TQE95586.1"/>
    <property type="molecule type" value="Genomic_DNA"/>
</dbReference>
<dbReference type="PANTHER" id="PTHR19288">
    <property type="entry name" value="4-NITROPHENYLPHOSPHATASE-RELATED"/>
    <property type="match status" value="1"/>
</dbReference>
<dbReference type="Gene3D" id="3.40.50.1000">
    <property type="entry name" value="HAD superfamily/HAD-like"/>
    <property type="match status" value="2"/>
</dbReference>
<name>A0A540VFM6_9GAMM</name>
<dbReference type="GO" id="GO:0005737">
    <property type="term" value="C:cytoplasm"/>
    <property type="evidence" value="ECO:0007669"/>
    <property type="project" value="TreeGrafter"/>
</dbReference>
<organism evidence="1 2">
    <name type="scientific">Spiribacter salinus</name>
    <dbReference type="NCBI Taxonomy" id="1335746"/>
    <lineage>
        <taxon>Bacteria</taxon>
        <taxon>Pseudomonadati</taxon>
        <taxon>Pseudomonadota</taxon>
        <taxon>Gammaproteobacteria</taxon>
        <taxon>Chromatiales</taxon>
        <taxon>Ectothiorhodospiraceae</taxon>
        <taxon>Spiribacter</taxon>
    </lineage>
</organism>
<dbReference type="Pfam" id="PF13344">
    <property type="entry name" value="Hydrolase_6"/>
    <property type="match status" value="1"/>
</dbReference>